<dbReference type="PANTHER" id="PTHR43394">
    <property type="entry name" value="ATP-DEPENDENT PERMEASE MDL1, MITOCHONDRIAL"/>
    <property type="match status" value="1"/>
</dbReference>
<dbReference type="Proteomes" id="UP000190037">
    <property type="component" value="Unassembled WGS sequence"/>
</dbReference>
<organism evidence="8 9">
    <name type="scientific">Embleya scabrispora</name>
    <dbReference type="NCBI Taxonomy" id="159449"/>
    <lineage>
        <taxon>Bacteria</taxon>
        <taxon>Bacillati</taxon>
        <taxon>Actinomycetota</taxon>
        <taxon>Actinomycetes</taxon>
        <taxon>Kitasatosporales</taxon>
        <taxon>Streptomycetaceae</taxon>
        <taxon>Embleya</taxon>
    </lineage>
</organism>
<dbReference type="PROSITE" id="PS50929">
    <property type="entry name" value="ABC_TM1F"/>
    <property type="match status" value="1"/>
</dbReference>
<dbReference type="PROSITE" id="PS50893">
    <property type="entry name" value="ABC_TRANSPORTER_2"/>
    <property type="match status" value="1"/>
</dbReference>
<dbReference type="InterPro" id="IPR039421">
    <property type="entry name" value="Type_1_exporter"/>
</dbReference>
<sequence>MRTFPVADPGDPDIRSAGRYLLWLAARTRRTIVMGIVWASVWMVAQALMPAAVGRAIDAIEARDEGRLYTWCGVLLGLAVLIGFTGVMRHRNAVGNFLDSAFRTIQLVTRQAARLGAVLQRRIASGEVVGIGTSDVDAIGSTLDITARGCASVVTLAVVAVVLLNMSVPLGLLVLIGVPLLMGVVSLLLRPLHRRQNAYRELQSGLADRAVDIASGLRVLRGIGGERSFGARYRRESQELRVAGVRTARIESMLEAAQFLVPGFFVAFGTWLAARFALDGRLTVGQMVSFYGYAAFLTVPLSTLTEFADRVVRGHVASRRVVRVLGLAPGVEDRPDPLAWPAPGDLVDRRSGLVVRPGVQLGIACEDPQDAPALADRLGRYEDADVFYHDVPLADLAVADVRERILIAHHDAGLFSGPLRRELTPGSGGGGGVGLAEAVEVACAADVVDALDEGLDTEIAARGREFSGGQVQRLRLVRALVADPQTLVLIEPTSAVDAHTEARIAARLAAHRRGRTTVVATTSPLVLDTMDEVAYVEDGKVMAVGPHRELLANEPGYAALVTRVDDDEEVDA</sequence>
<dbReference type="GO" id="GO:0016887">
    <property type="term" value="F:ATP hydrolysis activity"/>
    <property type="evidence" value="ECO:0007669"/>
    <property type="project" value="InterPro"/>
</dbReference>
<proteinExistence type="predicted"/>
<dbReference type="InterPro" id="IPR003439">
    <property type="entry name" value="ABC_transporter-like_ATP-bd"/>
</dbReference>
<feature type="domain" description="ABC transmembrane type-1" evidence="7">
    <location>
        <begin position="33"/>
        <end position="313"/>
    </location>
</feature>
<comment type="subcellular location">
    <subcellularLocation>
        <location evidence="1">Cell membrane</location>
        <topology evidence="1">Multi-pass membrane protein</topology>
    </subcellularLocation>
</comment>
<dbReference type="GO" id="GO:0005886">
    <property type="term" value="C:plasma membrane"/>
    <property type="evidence" value="ECO:0007669"/>
    <property type="project" value="UniProtKB-SubCell"/>
</dbReference>
<dbReference type="InterPro" id="IPR036640">
    <property type="entry name" value="ABC1_TM_sf"/>
</dbReference>
<evidence type="ECO:0000256" key="4">
    <source>
        <dbReference type="ARBA" id="ARBA00023136"/>
    </source>
</evidence>
<keyword evidence="3 5" id="KW-1133">Transmembrane helix</keyword>
<dbReference type="STRING" id="159449.B4N89_20230"/>
<name>A0A1T3P1G9_9ACTN</name>
<dbReference type="Pfam" id="PF00664">
    <property type="entry name" value="ABC_membrane"/>
    <property type="match status" value="1"/>
</dbReference>
<dbReference type="Gene3D" id="1.20.1560.10">
    <property type="entry name" value="ABC transporter type 1, transmembrane domain"/>
    <property type="match status" value="1"/>
</dbReference>
<dbReference type="PANTHER" id="PTHR43394:SF1">
    <property type="entry name" value="ATP-BINDING CASSETTE SUB-FAMILY B MEMBER 10, MITOCHONDRIAL"/>
    <property type="match status" value="1"/>
</dbReference>
<evidence type="ECO:0000256" key="2">
    <source>
        <dbReference type="ARBA" id="ARBA00022692"/>
    </source>
</evidence>
<dbReference type="GO" id="GO:0005524">
    <property type="term" value="F:ATP binding"/>
    <property type="evidence" value="ECO:0007669"/>
    <property type="project" value="InterPro"/>
</dbReference>
<feature type="transmembrane region" description="Helical" evidence="5">
    <location>
        <begin position="145"/>
        <end position="164"/>
    </location>
</feature>
<dbReference type="InterPro" id="IPR027417">
    <property type="entry name" value="P-loop_NTPase"/>
</dbReference>
<accession>A0A1T3P1G9</accession>
<feature type="domain" description="ABC transporter" evidence="6">
    <location>
        <begin position="248"/>
        <end position="563"/>
    </location>
</feature>
<dbReference type="EMBL" id="MWQN01000001">
    <property type="protein sequence ID" value="OPC82953.1"/>
    <property type="molecule type" value="Genomic_DNA"/>
</dbReference>
<dbReference type="Gene3D" id="3.40.50.300">
    <property type="entry name" value="P-loop containing nucleotide triphosphate hydrolases"/>
    <property type="match status" value="1"/>
</dbReference>
<evidence type="ECO:0000313" key="9">
    <source>
        <dbReference type="Proteomes" id="UP000190037"/>
    </source>
</evidence>
<keyword evidence="2 5" id="KW-0812">Transmembrane</keyword>
<feature type="transmembrane region" description="Helical" evidence="5">
    <location>
        <begin position="259"/>
        <end position="278"/>
    </location>
</feature>
<evidence type="ECO:0000256" key="5">
    <source>
        <dbReference type="SAM" id="Phobius"/>
    </source>
</evidence>
<feature type="transmembrane region" description="Helical" evidence="5">
    <location>
        <begin position="68"/>
        <end position="88"/>
    </location>
</feature>
<dbReference type="GO" id="GO:0015421">
    <property type="term" value="F:ABC-type oligopeptide transporter activity"/>
    <property type="evidence" value="ECO:0007669"/>
    <property type="project" value="TreeGrafter"/>
</dbReference>
<comment type="caution">
    <text evidence="8">The sequence shown here is derived from an EMBL/GenBank/DDBJ whole genome shotgun (WGS) entry which is preliminary data.</text>
</comment>
<evidence type="ECO:0000259" key="6">
    <source>
        <dbReference type="PROSITE" id="PS50893"/>
    </source>
</evidence>
<dbReference type="SUPFAM" id="SSF90123">
    <property type="entry name" value="ABC transporter transmembrane region"/>
    <property type="match status" value="1"/>
</dbReference>
<dbReference type="AlphaFoldDB" id="A0A1T3P1G9"/>
<gene>
    <name evidence="8" type="ORF">B4N89_20230</name>
</gene>
<evidence type="ECO:0000256" key="3">
    <source>
        <dbReference type="ARBA" id="ARBA00022989"/>
    </source>
</evidence>
<reference evidence="8 9" key="1">
    <citation type="submission" date="2017-03" db="EMBL/GenBank/DDBJ databases">
        <title>Draft genome sequence of Streptomyces scabrisporus NF3, endophyte isolated from Amphipterygium adstringens.</title>
        <authorList>
            <person name="Vazquez M."/>
            <person name="Ceapa C.D."/>
            <person name="Rodriguez Luna D."/>
            <person name="Sanchez Esquivel S."/>
        </authorList>
    </citation>
    <scope>NUCLEOTIDE SEQUENCE [LARGE SCALE GENOMIC DNA]</scope>
    <source>
        <strain evidence="8 9">NF3</strain>
    </source>
</reference>
<dbReference type="CDD" id="cd07346">
    <property type="entry name" value="ABC_6TM_exporters"/>
    <property type="match status" value="1"/>
</dbReference>
<feature type="transmembrane region" description="Helical" evidence="5">
    <location>
        <begin position="31"/>
        <end position="48"/>
    </location>
</feature>
<evidence type="ECO:0000259" key="7">
    <source>
        <dbReference type="PROSITE" id="PS50929"/>
    </source>
</evidence>
<protein>
    <submittedName>
        <fullName evidence="8">Multidrug ABC transporter permease</fullName>
    </submittedName>
</protein>
<dbReference type="SUPFAM" id="SSF52540">
    <property type="entry name" value="P-loop containing nucleoside triphosphate hydrolases"/>
    <property type="match status" value="1"/>
</dbReference>
<dbReference type="OrthoDB" id="4966664at2"/>
<feature type="transmembrane region" description="Helical" evidence="5">
    <location>
        <begin position="170"/>
        <end position="189"/>
    </location>
</feature>
<dbReference type="InterPro" id="IPR011527">
    <property type="entry name" value="ABC1_TM_dom"/>
</dbReference>
<evidence type="ECO:0000313" key="8">
    <source>
        <dbReference type="EMBL" id="OPC82953.1"/>
    </source>
</evidence>
<evidence type="ECO:0000256" key="1">
    <source>
        <dbReference type="ARBA" id="ARBA00004651"/>
    </source>
</evidence>
<keyword evidence="9" id="KW-1185">Reference proteome</keyword>
<keyword evidence="4 5" id="KW-0472">Membrane</keyword>
<dbReference type="RefSeq" id="WP_078977252.1">
    <property type="nucleotide sequence ID" value="NZ_MWQN01000001.1"/>
</dbReference>